<name>A0AAV4N7H9_CAEEX</name>
<comment type="caution">
    <text evidence="1">The sequence shown here is derived from an EMBL/GenBank/DDBJ whole genome shotgun (WGS) entry which is preliminary data.</text>
</comment>
<evidence type="ECO:0000313" key="1">
    <source>
        <dbReference type="EMBL" id="GIX79956.1"/>
    </source>
</evidence>
<evidence type="ECO:0000313" key="2">
    <source>
        <dbReference type="Proteomes" id="UP001054945"/>
    </source>
</evidence>
<gene>
    <name evidence="1" type="ORF">CEXT_78791</name>
</gene>
<dbReference type="AlphaFoldDB" id="A0AAV4N7H9"/>
<dbReference type="Proteomes" id="UP001054945">
    <property type="component" value="Unassembled WGS sequence"/>
</dbReference>
<organism evidence="1 2">
    <name type="scientific">Caerostris extrusa</name>
    <name type="common">Bark spider</name>
    <name type="synonym">Caerostris bankana</name>
    <dbReference type="NCBI Taxonomy" id="172846"/>
    <lineage>
        <taxon>Eukaryota</taxon>
        <taxon>Metazoa</taxon>
        <taxon>Ecdysozoa</taxon>
        <taxon>Arthropoda</taxon>
        <taxon>Chelicerata</taxon>
        <taxon>Arachnida</taxon>
        <taxon>Araneae</taxon>
        <taxon>Araneomorphae</taxon>
        <taxon>Entelegynae</taxon>
        <taxon>Araneoidea</taxon>
        <taxon>Araneidae</taxon>
        <taxon>Caerostris</taxon>
    </lineage>
</organism>
<dbReference type="EMBL" id="BPLR01002989">
    <property type="protein sequence ID" value="GIX79956.1"/>
    <property type="molecule type" value="Genomic_DNA"/>
</dbReference>
<accession>A0AAV4N7H9</accession>
<reference evidence="1 2" key="1">
    <citation type="submission" date="2021-06" db="EMBL/GenBank/DDBJ databases">
        <title>Caerostris extrusa draft genome.</title>
        <authorList>
            <person name="Kono N."/>
            <person name="Arakawa K."/>
        </authorList>
    </citation>
    <scope>NUCLEOTIDE SEQUENCE [LARGE SCALE GENOMIC DNA]</scope>
</reference>
<protein>
    <submittedName>
        <fullName evidence="1">Uncharacterized protein</fullName>
    </submittedName>
</protein>
<proteinExistence type="predicted"/>
<sequence length="91" mass="10371">MGADAQTFLRLSKPRKWVIDVGWILIVVELSKMAEGYAVAEWWGVLMILKKVTSDFGWVATGRVRKLERFALVIGADAKRFRDYQTPENGI</sequence>
<keyword evidence="2" id="KW-1185">Reference proteome</keyword>